<dbReference type="STRING" id="739143.SAMN05216297_110161"/>
<dbReference type="Proteomes" id="UP000199672">
    <property type="component" value="Unassembled WGS sequence"/>
</dbReference>
<gene>
    <name evidence="2" type="ORF">SAMN05216297_110161</name>
</gene>
<sequence length="162" mass="18589">MKTKIVILISLICLISCKESNKIERDNEPPIYGVESQDEEMNAAILKANETLEHFNEGLKNPRAESQALKVQFSNSSGIEHMWVGDVVFKNGKYSGILNNDPEYVKEYRSGDQIEVDPSKISDWMYIENGKLYGGYTIKVLRNRMSEEERKQFDEESGMQID</sequence>
<accession>A0A1I1U2Q8</accession>
<proteinExistence type="predicted"/>
<dbReference type="Pfam" id="PF10077">
    <property type="entry name" value="DUF2314"/>
    <property type="match status" value="1"/>
</dbReference>
<keyword evidence="3" id="KW-1185">Reference proteome</keyword>
<dbReference type="AlphaFoldDB" id="A0A1I1U2Q8"/>
<evidence type="ECO:0000313" key="3">
    <source>
        <dbReference type="Proteomes" id="UP000199672"/>
    </source>
</evidence>
<protein>
    <submittedName>
        <fullName evidence="2">Uncharacterized conserved protein YegJ, DUF2314 family</fullName>
    </submittedName>
</protein>
<evidence type="ECO:0000313" key="2">
    <source>
        <dbReference type="EMBL" id="SFD65136.1"/>
    </source>
</evidence>
<reference evidence="3" key="1">
    <citation type="submission" date="2016-10" db="EMBL/GenBank/DDBJ databases">
        <authorList>
            <person name="Varghese N."/>
            <person name="Submissions S."/>
        </authorList>
    </citation>
    <scope>NUCLEOTIDE SEQUENCE [LARGE SCALE GENOMIC DNA]</scope>
    <source>
        <strain evidence="3">CGMCC 1.10370</strain>
    </source>
</reference>
<feature type="domain" description="DUF2314" evidence="1">
    <location>
        <begin position="38"/>
        <end position="160"/>
    </location>
</feature>
<dbReference type="RefSeq" id="WP_091496135.1">
    <property type="nucleotide sequence ID" value="NZ_FOMH01000010.1"/>
</dbReference>
<dbReference type="InterPro" id="IPR018756">
    <property type="entry name" value="DUF2314"/>
</dbReference>
<organism evidence="2 3">
    <name type="scientific">Flavobacterium phragmitis</name>
    <dbReference type="NCBI Taxonomy" id="739143"/>
    <lineage>
        <taxon>Bacteria</taxon>
        <taxon>Pseudomonadati</taxon>
        <taxon>Bacteroidota</taxon>
        <taxon>Flavobacteriia</taxon>
        <taxon>Flavobacteriales</taxon>
        <taxon>Flavobacteriaceae</taxon>
        <taxon>Flavobacterium</taxon>
    </lineage>
</organism>
<evidence type="ECO:0000259" key="1">
    <source>
        <dbReference type="Pfam" id="PF10077"/>
    </source>
</evidence>
<dbReference type="EMBL" id="FOMH01000010">
    <property type="protein sequence ID" value="SFD65136.1"/>
    <property type="molecule type" value="Genomic_DNA"/>
</dbReference>
<dbReference type="OrthoDB" id="884440at2"/>
<name>A0A1I1U2Q8_9FLAO</name>